<dbReference type="VEuPathDB" id="FungiDB:SJAG_00908"/>
<dbReference type="GeneID" id="7052000"/>
<evidence type="ECO:0000256" key="1">
    <source>
        <dbReference type="SAM" id="MobiDB-lite"/>
    </source>
</evidence>
<dbReference type="EMBL" id="KE651166">
    <property type="protein sequence ID" value="EEB05884.1"/>
    <property type="molecule type" value="Genomic_DNA"/>
</dbReference>
<dbReference type="HOGENOM" id="CLU_883273_0_0_1"/>
<feature type="compositionally biased region" description="Low complexity" evidence="1">
    <location>
        <begin position="1"/>
        <end position="16"/>
    </location>
</feature>
<keyword evidence="4" id="KW-1185">Reference proteome</keyword>
<gene>
    <name evidence="3" type="primary">mde2</name>
    <name evidence="2" type="ORF">SJAG_00908</name>
</gene>
<feature type="compositionally biased region" description="Polar residues" evidence="1">
    <location>
        <begin position="196"/>
        <end position="223"/>
    </location>
</feature>
<organism evidence="2 4">
    <name type="scientific">Schizosaccharomyces japonicus (strain yFS275 / FY16936)</name>
    <name type="common">Fission yeast</name>
    <dbReference type="NCBI Taxonomy" id="402676"/>
    <lineage>
        <taxon>Eukaryota</taxon>
        <taxon>Fungi</taxon>
        <taxon>Dikarya</taxon>
        <taxon>Ascomycota</taxon>
        <taxon>Taphrinomycotina</taxon>
        <taxon>Schizosaccharomycetes</taxon>
        <taxon>Schizosaccharomycetales</taxon>
        <taxon>Schizosaccharomycetaceae</taxon>
        <taxon>Schizosaccharomyces</taxon>
    </lineage>
</organism>
<feature type="region of interest" description="Disordered" evidence="1">
    <location>
        <begin position="194"/>
        <end position="227"/>
    </location>
</feature>
<dbReference type="JaponicusDB" id="SJAG_00908">
    <property type="gene designation" value="mde2"/>
</dbReference>
<feature type="region of interest" description="Disordered" evidence="1">
    <location>
        <begin position="77"/>
        <end position="97"/>
    </location>
</feature>
<evidence type="ECO:0000313" key="2">
    <source>
        <dbReference type="EMBL" id="EEB05884.1"/>
    </source>
</evidence>
<sequence length="315" mass="34456">MFELYSPSYVSSPVYSTPAGDESSSKFFVQRKLNSAFDELAANQHVQLSQGQKRPSAAVKKVRRCGLCHEAGHNRTYCPHREQANPSSSSQHRPPVASDLSIDRWVVRNENSQASQPLAASQLFSLQQANVVDNSAENVWSAANGNPPSDPGSLPSITSSFILPPVPLYDSSGVQGTDLLHFNLGPSDPVLEAPPASQSITTNSSCENGQNTCVSTPKTSAVPSYTRRGPSEKVMVHFDDEDSAEFEYIFGSTQTFSSSTHKGGKGSNSKRLCFTRSQLREEYDCLLALLQPDYTPRNAQERERCLHLLNGILCR</sequence>
<protein>
    <submittedName>
        <fullName evidence="2">Mde2 protein</fullName>
    </submittedName>
</protein>
<dbReference type="Proteomes" id="UP000001744">
    <property type="component" value="Unassembled WGS sequence"/>
</dbReference>
<proteinExistence type="predicted"/>
<reference evidence="2 4" key="1">
    <citation type="journal article" date="2011" name="Science">
        <title>Comparative functional genomics of the fission yeasts.</title>
        <authorList>
            <person name="Rhind N."/>
            <person name="Chen Z."/>
            <person name="Yassour M."/>
            <person name="Thompson D.A."/>
            <person name="Haas B.J."/>
            <person name="Habib N."/>
            <person name="Wapinski I."/>
            <person name="Roy S."/>
            <person name="Lin M.F."/>
            <person name="Heiman D.I."/>
            <person name="Young S.K."/>
            <person name="Furuya K."/>
            <person name="Guo Y."/>
            <person name="Pidoux A."/>
            <person name="Chen H.M."/>
            <person name="Robbertse B."/>
            <person name="Goldberg J.M."/>
            <person name="Aoki K."/>
            <person name="Bayne E.H."/>
            <person name="Berlin A.M."/>
            <person name="Desjardins C.A."/>
            <person name="Dobbs E."/>
            <person name="Dukaj L."/>
            <person name="Fan L."/>
            <person name="FitzGerald M.G."/>
            <person name="French C."/>
            <person name="Gujja S."/>
            <person name="Hansen K."/>
            <person name="Keifenheim D."/>
            <person name="Levin J.Z."/>
            <person name="Mosher R.A."/>
            <person name="Mueller C.A."/>
            <person name="Pfiffner J."/>
            <person name="Priest M."/>
            <person name="Russ C."/>
            <person name="Smialowska A."/>
            <person name="Swoboda P."/>
            <person name="Sykes S.M."/>
            <person name="Vaughn M."/>
            <person name="Vengrova S."/>
            <person name="Yoder R."/>
            <person name="Zeng Q."/>
            <person name="Allshire R."/>
            <person name="Baulcombe D."/>
            <person name="Birren B.W."/>
            <person name="Brown W."/>
            <person name="Ekwall K."/>
            <person name="Kellis M."/>
            <person name="Leatherwood J."/>
            <person name="Levin H."/>
            <person name="Margalit H."/>
            <person name="Martienssen R."/>
            <person name="Nieduszynski C.A."/>
            <person name="Spatafora J.W."/>
            <person name="Friedman N."/>
            <person name="Dalgaard J.Z."/>
            <person name="Baumann P."/>
            <person name="Niki H."/>
            <person name="Regev A."/>
            <person name="Nusbaum C."/>
        </authorList>
    </citation>
    <scope>NUCLEOTIDE SEQUENCE [LARGE SCALE GENOMIC DNA]</scope>
    <source>
        <strain evidence="4">yFS275 / FY16936</strain>
    </source>
</reference>
<feature type="region of interest" description="Disordered" evidence="1">
    <location>
        <begin position="1"/>
        <end position="21"/>
    </location>
</feature>
<dbReference type="RefSeq" id="XP_002172177.1">
    <property type="nucleotide sequence ID" value="XM_002172141.2"/>
</dbReference>
<evidence type="ECO:0000313" key="3">
    <source>
        <dbReference type="JaponicusDB" id="SJAG_00908"/>
    </source>
</evidence>
<evidence type="ECO:0000313" key="4">
    <source>
        <dbReference type="Proteomes" id="UP000001744"/>
    </source>
</evidence>
<dbReference type="AlphaFoldDB" id="B6JWY3"/>
<accession>B6JWY3</accession>
<name>B6JWY3_SCHJY</name>